<dbReference type="AlphaFoldDB" id="A0A653EAW7"/>
<dbReference type="InterPro" id="IPR027417">
    <property type="entry name" value="P-loop_NTPase"/>
</dbReference>
<protein>
    <submittedName>
        <fullName evidence="5">LuxR family transcriptional regulator</fullName>
    </submittedName>
</protein>
<gene>
    <name evidence="5" type="ORF">PMYSY11_4277</name>
</gene>
<dbReference type="Pfam" id="PF00196">
    <property type="entry name" value="GerE"/>
    <property type="match status" value="1"/>
</dbReference>
<evidence type="ECO:0000259" key="4">
    <source>
        <dbReference type="PROSITE" id="PS50043"/>
    </source>
</evidence>
<organism evidence="5">
    <name type="scientific">Pseudomonas marincola</name>
    <dbReference type="NCBI Taxonomy" id="437900"/>
    <lineage>
        <taxon>Bacteria</taxon>
        <taxon>Pseudomonadati</taxon>
        <taxon>Pseudomonadota</taxon>
        <taxon>Gammaproteobacteria</taxon>
        <taxon>Pseudomonadales</taxon>
        <taxon>Pseudomonadaceae</taxon>
        <taxon>Pseudomonas</taxon>
    </lineage>
</organism>
<keyword evidence="2" id="KW-0238">DNA-binding</keyword>
<accession>A0A653EAW7</accession>
<dbReference type="SUPFAM" id="SSF46894">
    <property type="entry name" value="C-terminal effector domain of the bipartite response regulators"/>
    <property type="match status" value="1"/>
</dbReference>
<dbReference type="PROSITE" id="PS00622">
    <property type="entry name" value="HTH_LUXR_1"/>
    <property type="match status" value="1"/>
</dbReference>
<dbReference type="InterPro" id="IPR000792">
    <property type="entry name" value="Tscrpt_reg_LuxR_C"/>
</dbReference>
<dbReference type="InterPro" id="IPR036388">
    <property type="entry name" value="WH-like_DNA-bd_sf"/>
</dbReference>
<dbReference type="Pfam" id="PF17874">
    <property type="entry name" value="TPR_MalT"/>
    <property type="match status" value="1"/>
</dbReference>
<dbReference type="SUPFAM" id="SSF52540">
    <property type="entry name" value="P-loop containing nucleoside triphosphate hydrolases"/>
    <property type="match status" value="1"/>
</dbReference>
<sequence length="907" mass="101144">MNKIVEYATAPAQPLLRTKIAPVAINPELLVPRETMIERLDAACQGPLTLVCAPAGYGKSVLLEQYRAHLLAADLQVAWLACDETDTDPLRVLDYLSAAIESCYPQFDYSLHIPVGVDEAAVEQAIDEFARALGKLPADLYLLIDDMHRIAVPGVNVLSQRLISQLPAHVHLIGSARSGALIEGLAPELQAQTFMLSSADLRFTAAQTANYLQEIKQLQLSREELAVLHGRSEGWVTALQLLALALGTVADRTLYMQQLTGSERNIADYLQADVLADLPDVVIRFLQQTAVLDEFNAELCDALSGRDDSAQMLAFLQRNQLFVKPLEEADGWLRYHGLFADFNRTGIPSSGELATLQRSAAQWCLDKGHFAKAIKYLLRAGDFARGAELLELHGGSLVSSNEVYSVLKVLKQLPSEVILEHAVFQIFYAWQLALEQRYAEAEALIEDVSLRLPHGQSGALHYGLAELMVAAQVLKALILLYQDKLESCLKVARHWLRLVSENQPVFSASLLCIQAAAYTLLGEVDEGVKSIARARQYLSQSANTYLLVVTSLIEALVCKEAGDLLHGSQVADETRARVKKVYGMDSRVVEPLTLVSADLLYERNEHAQIIDKLPDAITWRDVATPVELISRGKLVMARAYFYAGDTDKGLAVLDDWLDGLHAPGYERVFALGMSCRVQFLLWLRRPNEAERTSLQLQRHMAGIPDGRFSEAQTARVLTEARLALAERRADKAQAVLETCLGKHLAEHQRERRLHISLLLAVAHWRKGHTEKAFELFGVSLEKAWDCGYRRMFLDDANWLYPLMDAWLAADPGRKERWLSVAEQWREQCKVLKLDPDSAEDNQDVSRREREILRFVAAGLSNRDIAQAVHLSEATIKWHLHNLFTKLSVRSRTQAVLKGKSLGLLSEA</sequence>
<dbReference type="SUPFAM" id="SSF48452">
    <property type="entry name" value="TPR-like"/>
    <property type="match status" value="1"/>
</dbReference>
<evidence type="ECO:0000256" key="1">
    <source>
        <dbReference type="ARBA" id="ARBA00023015"/>
    </source>
</evidence>
<dbReference type="InterPro" id="IPR039420">
    <property type="entry name" value="WalR-like"/>
</dbReference>
<dbReference type="InterPro" id="IPR011990">
    <property type="entry name" value="TPR-like_helical_dom_sf"/>
</dbReference>
<dbReference type="SMART" id="SM00421">
    <property type="entry name" value="HTH_LUXR"/>
    <property type="match status" value="1"/>
</dbReference>
<dbReference type="Gene3D" id="1.10.10.10">
    <property type="entry name" value="Winged helix-like DNA-binding domain superfamily/Winged helix DNA-binding domain"/>
    <property type="match status" value="1"/>
</dbReference>
<dbReference type="RefSeq" id="WP_150549434.1">
    <property type="nucleotide sequence ID" value="NZ_LR215729.2"/>
</dbReference>
<dbReference type="InterPro" id="IPR016032">
    <property type="entry name" value="Sig_transdc_resp-reg_C-effctor"/>
</dbReference>
<dbReference type="EMBL" id="LR215729">
    <property type="protein sequence ID" value="VEV99320.1"/>
    <property type="molecule type" value="Genomic_DNA"/>
</dbReference>
<name>A0A653EAW7_9PSED</name>
<dbReference type="Pfam" id="PF25873">
    <property type="entry name" value="WHD_MalT"/>
    <property type="match status" value="1"/>
</dbReference>
<dbReference type="PANTHER" id="PTHR43214:SF41">
    <property type="entry name" value="NITRATE_NITRITE RESPONSE REGULATOR PROTEIN NARP"/>
    <property type="match status" value="1"/>
</dbReference>
<evidence type="ECO:0000256" key="2">
    <source>
        <dbReference type="ARBA" id="ARBA00023125"/>
    </source>
</evidence>
<dbReference type="PRINTS" id="PR00038">
    <property type="entry name" value="HTHLUXR"/>
</dbReference>
<dbReference type="CDD" id="cd06170">
    <property type="entry name" value="LuxR_C_like"/>
    <property type="match status" value="1"/>
</dbReference>
<feature type="domain" description="HTH luxR-type" evidence="4">
    <location>
        <begin position="837"/>
        <end position="902"/>
    </location>
</feature>
<proteinExistence type="predicted"/>
<dbReference type="PROSITE" id="PS50043">
    <property type="entry name" value="HTH_LUXR_2"/>
    <property type="match status" value="1"/>
</dbReference>
<reference evidence="5" key="1">
    <citation type="submission" date="2019-02" db="EMBL/GenBank/DDBJ databases">
        <authorList>
            <consortium name="Genoscope - CEA"/>
            <person name="William W."/>
        </authorList>
    </citation>
    <scope>NUCLEOTIDE SEQUENCE [LARGE SCALE GENOMIC DNA]</scope>
    <source>
        <strain evidence="5">YSy11</strain>
    </source>
</reference>
<evidence type="ECO:0000256" key="3">
    <source>
        <dbReference type="ARBA" id="ARBA00023163"/>
    </source>
</evidence>
<dbReference type="GO" id="GO:0003677">
    <property type="term" value="F:DNA binding"/>
    <property type="evidence" value="ECO:0007669"/>
    <property type="project" value="UniProtKB-KW"/>
</dbReference>
<evidence type="ECO:0000313" key="5">
    <source>
        <dbReference type="EMBL" id="VEV99320.1"/>
    </source>
</evidence>
<dbReference type="InterPro" id="IPR041617">
    <property type="entry name" value="TPR_MalT"/>
</dbReference>
<keyword evidence="1" id="KW-0805">Transcription regulation</keyword>
<dbReference type="InterPro" id="IPR059106">
    <property type="entry name" value="WHD_MalT"/>
</dbReference>
<dbReference type="Gene3D" id="3.40.50.300">
    <property type="entry name" value="P-loop containing nucleotide triphosphate hydrolases"/>
    <property type="match status" value="1"/>
</dbReference>
<keyword evidence="3" id="KW-0804">Transcription</keyword>
<dbReference type="GO" id="GO:0006355">
    <property type="term" value="P:regulation of DNA-templated transcription"/>
    <property type="evidence" value="ECO:0007669"/>
    <property type="project" value="InterPro"/>
</dbReference>
<dbReference type="PANTHER" id="PTHR43214">
    <property type="entry name" value="TWO-COMPONENT RESPONSE REGULATOR"/>
    <property type="match status" value="1"/>
</dbReference>
<dbReference type="Gene3D" id="1.25.40.10">
    <property type="entry name" value="Tetratricopeptide repeat domain"/>
    <property type="match status" value="1"/>
</dbReference>